<dbReference type="GO" id="GO:0044284">
    <property type="term" value="C:mitochondrial crista junction"/>
    <property type="evidence" value="ECO:0007669"/>
    <property type="project" value="TreeGrafter"/>
</dbReference>
<comment type="subcellular location">
    <subcellularLocation>
        <location evidence="1">Mitochondrion inner membrane</location>
    </subcellularLocation>
</comment>
<evidence type="ECO:0000313" key="3">
    <source>
        <dbReference type="Proteomes" id="UP000662931"/>
    </source>
</evidence>
<accession>A0A875SCS8</accession>
<dbReference type="OrthoDB" id="2399148at2759"/>
<keyword evidence="1" id="KW-0472">Membrane</keyword>
<dbReference type="AlphaFoldDB" id="A0A875SCS8"/>
<keyword evidence="3" id="KW-1185">Reference proteome</keyword>
<dbReference type="Proteomes" id="UP000662931">
    <property type="component" value="Chromosome 4"/>
</dbReference>
<keyword evidence="1" id="KW-0812">Transmembrane</keyword>
<dbReference type="EMBL" id="CP064815">
    <property type="protein sequence ID" value="QPG76574.1"/>
    <property type="molecule type" value="Genomic_DNA"/>
</dbReference>
<keyword evidence="1" id="KW-0496">Mitochondrion</keyword>
<dbReference type="GeneID" id="62197365"/>
<evidence type="ECO:0000256" key="1">
    <source>
        <dbReference type="RuleBase" id="RU363021"/>
    </source>
</evidence>
<reference evidence="2" key="1">
    <citation type="submission" date="2020-10" db="EMBL/GenBank/DDBJ databases">
        <authorList>
            <person name="Roach M.J.R."/>
        </authorList>
    </citation>
    <scope>NUCLEOTIDE SEQUENCE</scope>
    <source>
        <strain evidence="2">CBS 1945</strain>
    </source>
</reference>
<dbReference type="InterPro" id="IPR019166">
    <property type="entry name" value="MIC26/MIC27"/>
</dbReference>
<dbReference type="PANTHER" id="PTHR28268:SF1">
    <property type="entry name" value="MICOS SUBUNIT MIC26"/>
    <property type="match status" value="1"/>
</dbReference>
<organism evidence="2 3">
    <name type="scientific">Eeniella nana</name>
    <name type="common">Yeast</name>
    <name type="synonym">Brettanomyces nanus</name>
    <dbReference type="NCBI Taxonomy" id="13502"/>
    <lineage>
        <taxon>Eukaryota</taxon>
        <taxon>Fungi</taxon>
        <taxon>Dikarya</taxon>
        <taxon>Ascomycota</taxon>
        <taxon>Saccharomycotina</taxon>
        <taxon>Pichiomycetes</taxon>
        <taxon>Pichiales</taxon>
        <taxon>Pichiaceae</taxon>
        <taxon>Brettanomyces</taxon>
    </lineage>
</organism>
<feature type="transmembrane region" description="Helical" evidence="1">
    <location>
        <begin position="142"/>
        <end position="164"/>
    </location>
</feature>
<feature type="transmembrane region" description="Helical" evidence="1">
    <location>
        <begin position="117"/>
        <end position="135"/>
    </location>
</feature>
<dbReference type="GO" id="GO:0061617">
    <property type="term" value="C:MICOS complex"/>
    <property type="evidence" value="ECO:0007669"/>
    <property type="project" value="UniProtKB-UniRule"/>
</dbReference>
<sequence length="239" mass="27281">MFNIFRVGLPVASSVVMYTCLKNPVLNEGKRNFYANNTADIIPGSPQEEGSELVKLVAKRENGSGSALQKQFKRLRLWTDEYLEAVRRCYIEKSDAYFRKERQVTDTITSLHDKTELLWPNSIYILTGFMTGLVLTRKRNILLRATVPLACGLVAFSAFMPATFNKTASWLSGVEEHKLPDVYRKQAKIIEKTEDLVQRSESLKQENEKIVSKYYQKTRKTIGDMTGLTVDEPVTDKKD</sequence>
<keyword evidence="1" id="KW-0999">Mitochondrion inner membrane</keyword>
<evidence type="ECO:0000313" key="2">
    <source>
        <dbReference type="EMBL" id="QPG76574.1"/>
    </source>
</evidence>
<dbReference type="InterPro" id="IPR033181">
    <property type="entry name" value="Mic26_fungi"/>
</dbReference>
<dbReference type="Pfam" id="PF09769">
    <property type="entry name" value="ApoO"/>
    <property type="match status" value="1"/>
</dbReference>
<keyword evidence="1" id="KW-1133">Transmembrane helix</keyword>
<gene>
    <name evidence="2" type="ORF">FOA43_003965</name>
</gene>
<comment type="function">
    <text evidence="1">Component of the MICOS complex, a large protein complex of the mitochondrial inner membrane that plays crucial roles in the maintenance of crista junctions, inner membrane architecture, and formation of contact sites to the outer membrane.</text>
</comment>
<dbReference type="RefSeq" id="XP_038780139.1">
    <property type="nucleotide sequence ID" value="XM_038924211.1"/>
</dbReference>
<dbReference type="PANTHER" id="PTHR28268">
    <property type="entry name" value="MICOS SUBUNIT MIC26"/>
    <property type="match status" value="1"/>
</dbReference>
<name>A0A875SCS8_EENNA</name>
<dbReference type="GO" id="GO:0042407">
    <property type="term" value="P:cristae formation"/>
    <property type="evidence" value="ECO:0007669"/>
    <property type="project" value="InterPro"/>
</dbReference>
<proteinExistence type="predicted"/>
<dbReference type="KEGG" id="bnn:FOA43_003965"/>
<protein>
    <recommendedName>
        <fullName evidence="1">MICOS complex subunit</fullName>
    </recommendedName>
</protein>
<comment type="subunit">
    <text evidence="1">Component of the mitochondrial contact site and cristae organizing system (MICOS) complex.</text>
</comment>